<dbReference type="InterPro" id="IPR034466">
    <property type="entry name" value="Methyltransferase_Class_B"/>
</dbReference>
<keyword evidence="2" id="KW-0808">Transferase</keyword>
<dbReference type="InterPro" id="IPR051198">
    <property type="entry name" value="BchE-like"/>
</dbReference>
<dbReference type="SFLD" id="SFLDS00029">
    <property type="entry name" value="Radical_SAM"/>
    <property type="match status" value="1"/>
</dbReference>
<evidence type="ECO:0000256" key="2">
    <source>
        <dbReference type="ARBA" id="ARBA00022679"/>
    </source>
</evidence>
<feature type="domain" description="B12-binding" evidence="7">
    <location>
        <begin position="12"/>
        <end position="147"/>
    </location>
</feature>
<evidence type="ECO:0000256" key="4">
    <source>
        <dbReference type="ARBA" id="ARBA00022723"/>
    </source>
</evidence>
<organism evidence="8">
    <name type="scientific">marine metagenome</name>
    <dbReference type="NCBI Taxonomy" id="408172"/>
    <lineage>
        <taxon>unclassified sequences</taxon>
        <taxon>metagenomes</taxon>
        <taxon>ecological metagenomes</taxon>
    </lineage>
</organism>
<evidence type="ECO:0000256" key="6">
    <source>
        <dbReference type="ARBA" id="ARBA00023014"/>
    </source>
</evidence>
<protein>
    <recommendedName>
        <fullName evidence="7">B12-binding domain-containing protein</fullName>
    </recommendedName>
</protein>
<sequence length="268" mass="30010">MSKVLLINPSYQPSYGGTKASIVNPFFPTLGLATIAATAKQRGHEVEILDLCWRPYDFEFIKSSIKKAKPDIVGIHATTPLMNQLRDISLITKDISKDIRVVGGGPHPTALPVETMNESMLDIICTGEADFTFADLCDGKELPQIQGIYYRNGEEIQNTGTRSVLENIDDLPMPAWELYPSGDYMKISKLIAKNPPVATVEFSRGCVYLCDFCASKMTMARGYRKKSPERCAEEVKYMYSVGFREFWLADDIFTSDQNWAYEVSEAIA</sequence>
<dbReference type="GO" id="GO:0031419">
    <property type="term" value="F:cobalamin binding"/>
    <property type="evidence" value="ECO:0007669"/>
    <property type="project" value="InterPro"/>
</dbReference>
<evidence type="ECO:0000256" key="1">
    <source>
        <dbReference type="ARBA" id="ARBA00001966"/>
    </source>
</evidence>
<evidence type="ECO:0000256" key="3">
    <source>
        <dbReference type="ARBA" id="ARBA00022691"/>
    </source>
</evidence>
<dbReference type="PROSITE" id="PS51332">
    <property type="entry name" value="B12_BINDING"/>
    <property type="match status" value="1"/>
</dbReference>
<dbReference type="InterPro" id="IPR007197">
    <property type="entry name" value="rSAM"/>
</dbReference>
<dbReference type="AlphaFoldDB" id="A0A382J244"/>
<dbReference type="SFLD" id="SFLDG01123">
    <property type="entry name" value="methyltransferase_(Class_B)"/>
    <property type="match status" value="1"/>
</dbReference>
<dbReference type="EMBL" id="UINC01070759">
    <property type="protein sequence ID" value="SVC05153.1"/>
    <property type="molecule type" value="Genomic_DNA"/>
</dbReference>
<dbReference type="Gene3D" id="3.40.50.280">
    <property type="entry name" value="Cobalamin-binding domain"/>
    <property type="match status" value="1"/>
</dbReference>
<dbReference type="GO" id="GO:0051539">
    <property type="term" value="F:4 iron, 4 sulfur cluster binding"/>
    <property type="evidence" value="ECO:0007669"/>
    <property type="project" value="UniProtKB-KW"/>
</dbReference>
<keyword evidence="6" id="KW-0411">Iron-sulfur</keyword>
<name>A0A382J244_9ZZZZ</name>
<dbReference type="PANTHER" id="PTHR43409:SF7">
    <property type="entry name" value="BLL1977 PROTEIN"/>
    <property type="match status" value="1"/>
</dbReference>
<dbReference type="SUPFAM" id="SSF102114">
    <property type="entry name" value="Radical SAM enzymes"/>
    <property type="match status" value="1"/>
</dbReference>
<comment type="cofactor">
    <cofactor evidence="1">
        <name>[4Fe-4S] cluster</name>
        <dbReference type="ChEBI" id="CHEBI:49883"/>
    </cofactor>
</comment>
<feature type="non-terminal residue" evidence="8">
    <location>
        <position position="268"/>
    </location>
</feature>
<dbReference type="PANTHER" id="PTHR43409">
    <property type="entry name" value="ANAEROBIC MAGNESIUM-PROTOPORPHYRIN IX MONOMETHYL ESTER CYCLASE-RELATED"/>
    <property type="match status" value="1"/>
</dbReference>
<dbReference type="InterPro" id="IPR006158">
    <property type="entry name" value="Cobalamin-bd"/>
</dbReference>
<proteinExistence type="predicted"/>
<dbReference type="InterPro" id="IPR023404">
    <property type="entry name" value="rSAM_horseshoe"/>
</dbReference>
<keyword evidence="3" id="KW-0949">S-adenosyl-L-methionine</keyword>
<dbReference type="Gene3D" id="3.80.30.20">
    <property type="entry name" value="tm_1862 like domain"/>
    <property type="match status" value="1"/>
</dbReference>
<reference evidence="8" key="1">
    <citation type="submission" date="2018-05" db="EMBL/GenBank/DDBJ databases">
        <authorList>
            <person name="Lanie J.A."/>
            <person name="Ng W.-L."/>
            <person name="Kazmierczak K.M."/>
            <person name="Andrzejewski T.M."/>
            <person name="Davidsen T.M."/>
            <person name="Wayne K.J."/>
            <person name="Tettelin H."/>
            <person name="Glass J.I."/>
            <person name="Rusch D."/>
            <person name="Podicherti R."/>
            <person name="Tsui H.-C.T."/>
            <person name="Winkler M.E."/>
        </authorList>
    </citation>
    <scope>NUCLEOTIDE SEQUENCE</scope>
</reference>
<evidence type="ECO:0000313" key="8">
    <source>
        <dbReference type="EMBL" id="SVC05153.1"/>
    </source>
</evidence>
<accession>A0A382J244</accession>
<gene>
    <name evidence="8" type="ORF">METZ01_LOCUS258007</name>
</gene>
<dbReference type="GO" id="GO:0046872">
    <property type="term" value="F:metal ion binding"/>
    <property type="evidence" value="ECO:0007669"/>
    <property type="project" value="UniProtKB-KW"/>
</dbReference>
<dbReference type="CDD" id="cd02068">
    <property type="entry name" value="radical_SAM_B12_BD"/>
    <property type="match status" value="1"/>
</dbReference>
<evidence type="ECO:0000256" key="5">
    <source>
        <dbReference type="ARBA" id="ARBA00023004"/>
    </source>
</evidence>
<keyword evidence="4" id="KW-0479">Metal-binding</keyword>
<keyword evidence="5" id="KW-0408">Iron</keyword>
<dbReference type="SFLD" id="SFLDG01082">
    <property type="entry name" value="B12-binding_domain_containing"/>
    <property type="match status" value="1"/>
</dbReference>
<evidence type="ECO:0000259" key="7">
    <source>
        <dbReference type="PROSITE" id="PS51332"/>
    </source>
</evidence>
<dbReference type="InterPro" id="IPR058240">
    <property type="entry name" value="rSAM_sf"/>
</dbReference>
<dbReference type="Pfam" id="PF02310">
    <property type="entry name" value="B12-binding"/>
    <property type="match status" value="1"/>
</dbReference>